<organism evidence="4 5">
    <name type="scientific">Fusarium phyllophilum</name>
    <dbReference type="NCBI Taxonomy" id="47803"/>
    <lineage>
        <taxon>Eukaryota</taxon>
        <taxon>Fungi</taxon>
        <taxon>Dikarya</taxon>
        <taxon>Ascomycota</taxon>
        <taxon>Pezizomycotina</taxon>
        <taxon>Sordariomycetes</taxon>
        <taxon>Hypocreomycetidae</taxon>
        <taxon>Hypocreales</taxon>
        <taxon>Nectriaceae</taxon>
        <taxon>Fusarium</taxon>
        <taxon>Fusarium fujikuroi species complex</taxon>
    </lineage>
</organism>
<dbReference type="OrthoDB" id="329835at2759"/>
<keyword evidence="5" id="KW-1185">Reference proteome</keyword>
<accession>A0A8H5N1X1</accession>
<dbReference type="InterPro" id="IPR050091">
    <property type="entry name" value="PKS_NRPS_Biosynth_Enz"/>
</dbReference>
<dbReference type="GO" id="GO:0044550">
    <property type="term" value="P:secondary metabolite biosynthetic process"/>
    <property type="evidence" value="ECO:0007669"/>
    <property type="project" value="TreeGrafter"/>
</dbReference>
<evidence type="ECO:0000313" key="4">
    <source>
        <dbReference type="EMBL" id="KAF5548575.1"/>
    </source>
</evidence>
<dbReference type="Proteomes" id="UP000582016">
    <property type="component" value="Unassembled WGS sequence"/>
</dbReference>
<dbReference type="SUPFAM" id="SSF47336">
    <property type="entry name" value="ACP-like"/>
    <property type="match status" value="1"/>
</dbReference>
<dbReference type="PROSITE" id="PS50075">
    <property type="entry name" value="CARRIER"/>
    <property type="match status" value="1"/>
</dbReference>
<proteinExistence type="predicted"/>
<name>A0A8H5N1X1_9HYPO</name>
<evidence type="ECO:0000259" key="3">
    <source>
        <dbReference type="PROSITE" id="PS50075"/>
    </source>
</evidence>
<evidence type="ECO:0000256" key="2">
    <source>
        <dbReference type="ARBA" id="ARBA00022553"/>
    </source>
</evidence>
<dbReference type="Pfam" id="PF00550">
    <property type="entry name" value="PP-binding"/>
    <property type="match status" value="1"/>
</dbReference>
<keyword evidence="2" id="KW-0597">Phosphoprotein</keyword>
<dbReference type="SMART" id="SM00823">
    <property type="entry name" value="PKS_PP"/>
    <property type="match status" value="1"/>
</dbReference>
<dbReference type="AlphaFoldDB" id="A0A8H5N1X1"/>
<dbReference type="Gene3D" id="1.10.1200.10">
    <property type="entry name" value="ACP-like"/>
    <property type="match status" value="1"/>
</dbReference>
<sequence>MQKLKASGGSDGTVSERELLDALGAAMTNKTSSFCLGLRHNISLSDPSNRSLWKKDIRMAVFHNKSNVTGAASTATNDELKFFIAKAKKDLSVLCQADTAHFLAVEIGKKVFSFLLKPVEDLETSCSLSDLGMDSLVAIEVRQWWKTVFQFDISVLEMMGMGTLDVLGEYAVKGMLQVFHSDAQSG</sequence>
<dbReference type="EMBL" id="JAAOAQ010000419">
    <property type="protein sequence ID" value="KAF5548575.1"/>
    <property type="molecule type" value="Genomic_DNA"/>
</dbReference>
<evidence type="ECO:0000256" key="1">
    <source>
        <dbReference type="ARBA" id="ARBA00022450"/>
    </source>
</evidence>
<dbReference type="GO" id="GO:0004312">
    <property type="term" value="F:fatty acid synthase activity"/>
    <property type="evidence" value="ECO:0007669"/>
    <property type="project" value="TreeGrafter"/>
</dbReference>
<comment type="caution">
    <text evidence="4">The sequence shown here is derived from an EMBL/GenBank/DDBJ whole genome shotgun (WGS) entry which is preliminary data.</text>
</comment>
<dbReference type="PANTHER" id="PTHR43775">
    <property type="entry name" value="FATTY ACID SYNTHASE"/>
    <property type="match status" value="1"/>
</dbReference>
<dbReference type="InterPro" id="IPR036736">
    <property type="entry name" value="ACP-like_sf"/>
</dbReference>
<dbReference type="InterPro" id="IPR009081">
    <property type="entry name" value="PP-bd_ACP"/>
</dbReference>
<evidence type="ECO:0000313" key="5">
    <source>
        <dbReference type="Proteomes" id="UP000582016"/>
    </source>
</evidence>
<dbReference type="GO" id="GO:0031177">
    <property type="term" value="F:phosphopantetheine binding"/>
    <property type="evidence" value="ECO:0007669"/>
    <property type="project" value="InterPro"/>
</dbReference>
<dbReference type="GO" id="GO:0006633">
    <property type="term" value="P:fatty acid biosynthetic process"/>
    <property type="evidence" value="ECO:0007669"/>
    <property type="project" value="TreeGrafter"/>
</dbReference>
<gene>
    <name evidence="4" type="ORF">FPHYL_9906</name>
</gene>
<keyword evidence="1" id="KW-0596">Phosphopantetheine</keyword>
<dbReference type="PANTHER" id="PTHR43775:SF28">
    <property type="entry name" value="SYNTHASE, PUTATIVE-RELATED"/>
    <property type="match status" value="1"/>
</dbReference>
<dbReference type="InterPro" id="IPR020806">
    <property type="entry name" value="PKS_PP-bd"/>
</dbReference>
<reference evidence="4 5" key="1">
    <citation type="submission" date="2020-05" db="EMBL/GenBank/DDBJ databases">
        <title>Identification and distribution of gene clusters putatively required for synthesis of sphingolipid metabolism inhibitors in phylogenetically diverse species of the filamentous fungus Fusarium.</title>
        <authorList>
            <person name="Kim H.-S."/>
            <person name="Busman M."/>
            <person name="Brown D.W."/>
            <person name="Divon H."/>
            <person name="Uhlig S."/>
            <person name="Proctor R.H."/>
        </authorList>
    </citation>
    <scope>NUCLEOTIDE SEQUENCE [LARGE SCALE GENOMIC DNA]</scope>
    <source>
        <strain evidence="4 5">NRRL 13617</strain>
    </source>
</reference>
<feature type="domain" description="Carrier" evidence="3">
    <location>
        <begin position="99"/>
        <end position="175"/>
    </location>
</feature>
<protein>
    <submittedName>
        <fullName evidence="4">Polyketide synthase</fullName>
    </submittedName>
</protein>